<reference evidence="1" key="1">
    <citation type="journal article" date="2022" name="bioRxiv">
        <title>Sequencing and chromosome-scale assembly of the giantPleurodeles waltlgenome.</title>
        <authorList>
            <person name="Brown T."/>
            <person name="Elewa A."/>
            <person name="Iarovenko S."/>
            <person name="Subramanian E."/>
            <person name="Araus A.J."/>
            <person name="Petzold A."/>
            <person name="Susuki M."/>
            <person name="Suzuki K.-i.T."/>
            <person name="Hayashi T."/>
            <person name="Toyoda A."/>
            <person name="Oliveira C."/>
            <person name="Osipova E."/>
            <person name="Leigh N.D."/>
            <person name="Simon A."/>
            <person name="Yun M.H."/>
        </authorList>
    </citation>
    <scope>NUCLEOTIDE SEQUENCE</scope>
    <source>
        <strain evidence="1">20211129_DDA</strain>
        <tissue evidence="1">Liver</tissue>
    </source>
</reference>
<dbReference type="EMBL" id="JANPWB010000008">
    <property type="protein sequence ID" value="KAJ1164428.1"/>
    <property type="molecule type" value="Genomic_DNA"/>
</dbReference>
<organism evidence="1 2">
    <name type="scientific">Pleurodeles waltl</name>
    <name type="common">Iberian ribbed newt</name>
    <dbReference type="NCBI Taxonomy" id="8319"/>
    <lineage>
        <taxon>Eukaryota</taxon>
        <taxon>Metazoa</taxon>
        <taxon>Chordata</taxon>
        <taxon>Craniata</taxon>
        <taxon>Vertebrata</taxon>
        <taxon>Euteleostomi</taxon>
        <taxon>Amphibia</taxon>
        <taxon>Batrachia</taxon>
        <taxon>Caudata</taxon>
        <taxon>Salamandroidea</taxon>
        <taxon>Salamandridae</taxon>
        <taxon>Pleurodelinae</taxon>
        <taxon>Pleurodeles</taxon>
    </lineage>
</organism>
<accession>A0AAV7SK16</accession>
<gene>
    <name evidence="1" type="ORF">NDU88_004867</name>
</gene>
<comment type="caution">
    <text evidence="1">The sequence shown here is derived from an EMBL/GenBank/DDBJ whole genome shotgun (WGS) entry which is preliminary data.</text>
</comment>
<evidence type="ECO:0000313" key="2">
    <source>
        <dbReference type="Proteomes" id="UP001066276"/>
    </source>
</evidence>
<name>A0AAV7SK16_PLEWA</name>
<evidence type="ECO:0000313" key="1">
    <source>
        <dbReference type="EMBL" id="KAJ1164428.1"/>
    </source>
</evidence>
<sequence>MPSGKASGKHSRQLLFSEAIAQPKVMAAQQTLSRSATVPAEPRTLDAIDRILQENTAVGRCLETIDLKITELSASSASIRSDIACFSEKVADLDQRLTTVEDHIRMLPEHDAELHTLLEKIADLEDRSHRDNVRFFGIPEKSEGTYIKTFLQSLLPELTGLTFSPPLEFQRVGPPRSISSGAAPPDHCVFPPA</sequence>
<dbReference type="Gene3D" id="3.30.70.1820">
    <property type="entry name" value="L1 transposable element, RRM domain"/>
    <property type="match status" value="1"/>
</dbReference>
<proteinExistence type="predicted"/>
<protein>
    <submittedName>
        <fullName evidence="1">Uncharacterized protein</fullName>
    </submittedName>
</protein>
<dbReference type="InterPro" id="IPR004244">
    <property type="entry name" value="Transposase_22"/>
</dbReference>
<dbReference type="PANTHER" id="PTHR11505">
    <property type="entry name" value="L1 TRANSPOSABLE ELEMENT-RELATED"/>
    <property type="match status" value="1"/>
</dbReference>
<dbReference type="Proteomes" id="UP001066276">
    <property type="component" value="Chromosome 4_2"/>
</dbReference>
<keyword evidence="2" id="KW-1185">Reference proteome</keyword>
<dbReference type="AlphaFoldDB" id="A0AAV7SK16"/>